<proteinExistence type="predicted"/>
<dbReference type="OrthoDB" id="9804804at2"/>
<evidence type="ECO:0000259" key="2">
    <source>
        <dbReference type="Pfam" id="PF11127"/>
    </source>
</evidence>
<evidence type="ECO:0000256" key="1">
    <source>
        <dbReference type="SAM" id="Phobius"/>
    </source>
</evidence>
<dbReference type="EMBL" id="LNKT01000001">
    <property type="protein sequence ID" value="KYJ87746.1"/>
    <property type="molecule type" value="Genomic_DNA"/>
</dbReference>
<comment type="caution">
    <text evidence="3">The sequence shown here is derived from an EMBL/GenBank/DDBJ whole genome shotgun (WGS) entry which is preliminary data.</text>
</comment>
<organism evidence="3 4">
    <name type="scientific">Sulfurovum riftiae</name>
    <dbReference type="NCBI Taxonomy" id="1630136"/>
    <lineage>
        <taxon>Bacteria</taxon>
        <taxon>Pseudomonadati</taxon>
        <taxon>Campylobacterota</taxon>
        <taxon>Epsilonproteobacteria</taxon>
        <taxon>Campylobacterales</taxon>
        <taxon>Sulfurovaceae</taxon>
        <taxon>Sulfurovum</taxon>
    </lineage>
</organism>
<keyword evidence="1" id="KW-0472">Membrane</keyword>
<dbReference type="Proteomes" id="UP000075359">
    <property type="component" value="Unassembled WGS sequence"/>
</dbReference>
<accession>A0A151CJP0</accession>
<evidence type="ECO:0000313" key="4">
    <source>
        <dbReference type="Proteomes" id="UP000075359"/>
    </source>
</evidence>
<sequence length="62" mass="6828">MDVNKIRKVCRPIRIVLGLSLIAVGVVTGIKWFYLGVIPLIAGLANFCPLCIITKKCDIETK</sequence>
<gene>
    <name evidence="3" type="ORF">AS592_11700</name>
</gene>
<feature type="transmembrane region" description="Helical" evidence="1">
    <location>
        <begin position="36"/>
        <end position="54"/>
    </location>
</feature>
<dbReference type="Pfam" id="PF11127">
    <property type="entry name" value="YgaP-like_TM"/>
    <property type="match status" value="1"/>
</dbReference>
<name>A0A151CJP0_9BACT</name>
<dbReference type="AlphaFoldDB" id="A0A151CJP0"/>
<protein>
    <recommendedName>
        <fullName evidence="2">Inner membrane protein YgaP-like transmembrane domain-containing protein</fullName>
    </recommendedName>
</protein>
<keyword evidence="4" id="KW-1185">Reference proteome</keyword>
<dbReference type="RefSeq" id="WP_067328840.1">
    <property type="nucleotide sequence ID" value="NZ_LNKT01000001.1"/>
</dbReference>
<keyword evidence="1" id="KW-1133">Transmembrane helix</keyword>
<dbReference type="InterPro" id="IPR021309">
    <property type="entry name" value="YgaP-like_TM"/>
</dbReference>
<keyword evidence="1" id="KW-0812">Transmembrane</keyword>
<reference evidence="3 4" key="1">
    <citation type="submission" date="2015-11" db="EMBL/GenBank/DDBJ databases">
        <title>Draft genome of Sulfurovum riftiae 1812E, a member of the Epsilonproteobacteria isolated from the tube of the deep-sea hydrothermal vent tubewom Riftia pachyptila.</title>
        <authorList>
            <person name="Vetriani C."/>
            <person name="Giovannelli D."/>
        </authorList>
    </citation>
    <scope>NUCLEOTIDE SEQUENCE [LARGE SCALE GENOMIC DNA]</scope>
    <source>
        <strain evidence="3 4">1812E</strain>
    </source>
</reference>
<feature type="domain" description="Inner membrane protein YgaP-like transmembrane" evidence="2">
    <location>
        <begin position="11"/>
        <end position="54"/>
    </location>
</feature>
<dbReference type="STRING" id="1630136.AS592_11700"/>
<feature type="transmembrane region" description="Helical" evidence="1">
    <location>
        <begin position="12"/>
        <end position="30"/>
    </location>
</feature>
<evidence type="ECO:0000313" key="3">
    <source>
        <dbReference type="EMBL" id="KYJ87746.1"/>
    </source>
</evidence>